<dbReference type="STRING" id="1346286.SAMN05444362_111118"/>
<gene>
    <name evidence="1" type="ORF">SAMN05444362_111118</name>
</gene>
<evidence type="ECO:0000313" key="1">
    <source>
        <dbReference type="EMBL" id="SHF88837.1"/>
    </source>
</evidence>
<protein>
    <submittedName>
        <fullName evidence="1">Uncharacterized protein</fullName>
    </submittedName>
</protein>
<name>A0A1M5FBD5_9BACT</name>
<evidence type="ECO:0000313" key="2">
    <source>
        <dbReference type="Proteomes" id="UP000184480"/>
    </source>
</evidence>
<dbReference type="AlphaFoldDB" id="A0A1M5FBD5"/>
<reference evidence="2" key="1">
    <citation type="submission" date="2016-11" db="EMBL/GenBank/DDBJ databases">
        <authorList>
            <person name="Varghese N."/>
            <person name="Submissions S."/>
        </authorList>
    </citation>
    <scope>NUCLEOTIDE SEQUENCE [LARGE SCALE GENOMIC DNA]</scope>
    <source>
        <strain evidence="2">DSM 27370</strain>
    </source>
</reference>
<keyword evidence="2" id="KW-1185">Reference proteome</keyword>
<dbReference type="RefSeq" id="WP_062178863.1">
    <property type="nucleotide sequence ID" value="NZ_BBXL01000006.1"/>
</dbReference>
<sequence length="184" mass="21426">MKNILFLSLVLGCCWQTISGQEIANDTIVYKGEHGYMPNDTVQDWTIDYQALESQVKADIDWLNYTPLGERQDVRDDKNRFVLMWMSGVPYMKMKIDDRIVTFSEGEPWLVMAYMIGWTKYFLENNYSQNEIQLSIAGIKNVVNFYNRNKKIYLEKNKAVEAYVKLEKAGKLEEYISSALLSGE</sequence>
<proteinExistence type="predicted"/>
<dbReference type="OrthoDB" id="793442at2"/>
<dbReference type="Proteomes" id="UP000184480">
    <property type="component" value="Unassembled WGS sequence"/>
</dbReference>
<dbReference type="EMBL" id="FQUC01000011">
    <property type="protein sequence ID" value="SHF88837.1"/>
    <property type="molecule type" value="Genomic_DNA"/>
</dbReference>
<organism evidence="1 2">
    <name type="scientific">Dysgonomonas macrotermitis</name>
    <dbReference type="NCBI Taxonomy" id="1346286"/>
    <lineage>
        <taxon>Bacteria</taxon>
        <taxon>Pseudomonadati</taxon>
        <taxon>Bacteroidota</taxon>
        <taxon>Bacteroidia</taxon>
        <taxon>Bacteroidales</taxon>
        <taxon>Dysgonomonadaceae</taxon>
        <taxon>Dysgonomonas</taxon>
    </lineage>
</organism>
<accession>A0A1M5FBD5</accession>